<dbReference type="EMBL" id="JACOOS010000005">
    <property type="protein sequence ID" value="MBC5677263.1"/>
    <property type="molecule type" value="Genomic_DNA"/>
</dbReference>
<evidence type="ECO:0000313" key="2">
    <source>
        <dbReference type="Proteomes" id="UP000635828"/>
    </source>
</evidence>
<name>A0ABR7FPZ2_9FIRM</name>
<protein>
    <recommendedName>
        <fullName evidence="3">Apea-like HEPN domain-containing protein</fullName>
    </recommendedName>
</protein>
<evidence type="ECO:0000313" key="1">
    <source>
        <dbReference type="EMBL" id="MBC5677263.1"/>
    </source>
</evidence>
<comment type="caution">
    <text evidence="1">The sequence shown here is derived from an EMBL/GenBank/DDBJ whole genome shotgun (WGS) entry which is preliminary data.</text>
</comment>
<accession>A0ABR7FPZ2</accession>
<evidence type="ECO:0008006" key="3">
    <source>
        <dbReference type="Google" id="ProtNLM"/>
    </source>
</evidence>
<dbReference type="RefSeq" id="WP_095142920.1">
    <property type="nucleotide sequence ID" value="NZ_JACOOS010000005.1"/>
</dbReference>
<keyword evidence="2" id="KW-1185">Reference proteome</keyword>
<gene>
    <name evidence="1" type="ORF">H8S22_06460</name>
</gene>
<sequence>MKIEYLITNEDKEKFCCTEEGFRGLLMSNEAIKLEGDQLIIDSHALNFHLAKQQVRTEDHIFYISLETSKALDSLEKADGMIHRTIRHYERFSITTIWDDISIYYGKKLYPTINHIENQMRKLLYFFMVNALGKNWIKKGIPKEIKDQIAATEEENYLYKVSFSQLGKFFFSTFPKMELGNIIDKLKKLVQNKEEDKLSELISDFERKSNWERYFRDQVKDVDLKKDLEDDWDQLTEYRNRVTHCKEIHKVDYKRAMDIARRVEDVLEKCLSQVGKLELSESDAAAIELDLGRSEFTTHISSMLDTTQTYPTEYFFMDEKQREEINRKRYECYYNALKS</sequence>
<organism evidence="1 2">
    <name type="scientific">Anaerostipes hominis</name>
    <name type="common">ex Liu et al. 2021</name>
    <dbReference type="NCBI Taxonomy" id="2763018"/>
    <lineage>
        <taxon>Bacteria</taxon>
        <taxon>Bacillati</taxon>
        <taxon>Bacillota</taxon>
        <taxon>Clostridia</taxon>
        <taxon>Lachnospirales</taxon>
        <taxon>Lachnospiraceae</taxon>
        <taxon>Anaerostipes</taxon>
    </lineage>
</organism>
<dbReference type="Proteomes" id="UP000635828">
    <property type="component" value="Unassembled WGS sequence"/>
</dbReference>
<proteinExistence type="predicted"/>
<reference evidence="1 2" key="1">
    <citation type="submission" date="2020-08" db="EMBL/GenBank/DDBJ databases">
        <title>Genome public.</title>
        <authorList>
            <person name="Liu C."/>
            <person name="Sun Q."/>
        </authorList>
    </citation>
    <scope>NUCLEOTIDE SEQUENCE [LARGE SCALE GENOMIC DNA]</scope>
    <source>
        <strain evidence="1 2">NSJ-7</strain>
    </source>
</reference>